<feature type="region of interest" description="Disordered" evidence="10">
    <location>
        <begin position="190"/>
        <end position="214"/>
    </location>
</feature>
<feature type="active site" description="Charge relay system" evidence="9">
    <location>
        <position position="519"/>
    </location>
</feature>
<keyword evidence="11" id="KW-0812">Transmembrane</keyword>
<protein>
    <recommendedName>
        <fullName evidence="8">subtilisin</fullName>
        <ecNumber evidence="8">3.4.21.62</ecNumber>
    </recommendedName>
</protein>
<evidence type="ECO:0000256" key="6">
    <source>
        <dbReference type="ARBA" id="ARBA00023145"/>
    </source>
</evidence>
<evidence type="ECO:0000313" key="14">
    <source>
        <dbReference type="EMBL" id="KAF0687563.1"/>
    </source>
</evidence>
<feature type="chain" id="PRO_5033437562" description="subtilisin" evidence="12">
    <location>
        <begin position="23"/>
        <end position="720"/>
    </location>
</feature>
<evidence type="ECO:0000256" key="9">
    <source>
        <dbReference type="PROSITE-ProRule" id="PRU01032"/>
    </source>
</evidence>
<evidence type="ECO:0000256" key="12">
    <source>
        <dbReference type="SAM" id="SignalP"/>
    </source>
</evidence>
<reference evidence="15 16" key="1">
    <citation type="submission" date="2019-03" db="EMBL/GenBank/DDBJ databases">
        <authorList>
            <person name="Gaulin E."/>
            <person name="Dumas B."/>
        </authorList>
    </citation>
    <scope>NUCLEOTIDE SEQUENCE [LARGE SCALE GENOMIC DNA]</scope>
    <source>
        <strain evidence="15">CBS 568.67</strain>
    </source>
</reference>
<keyword evidence="3 9" id="KW-0378">Hydrolase</keyword>
<feature type="active site" description="Charge relay system" evidence="9">
    <location>
        <position position="291"/>
    </location>
</feature>
<feature type="binding site" evidence="9">
    <location>
        <position position="592"/>
    </location>
    <ligand>
        <name>Ca(2+)</name>
        <dbReference type="ChEBI" id="CHEBI:29108"/>
    </ligand>
</feature>
<feature type="binding site" evidence="9">
    <location>
        <position position="565"/>
    </location>
    <ligand>
        <name>Ca(2+)</name>
        <dbReference type="ChEBI" id="CHEBI:29108"/>
    </ligand>
</feature>
<dbReference type="GO" id="GO:0046872">
    <property type="term" value="F:metal ion binding"/>
    <property type="evidence" value="ECO:0007669"/>
    <property type="project" value="UniProtKB-UniRule"/>
</dbReference>
<dbReference type="InterPro" id="IPR050819">
    <property type="entry name" value="Tripeptidyl-peptidase_I"/>
</dbReference>
<feature type="transmembrane region" description="Helical" evidence="11">
    <location>
        <begin position="641"/>
        <end position="663"/>
    </location>
</feature>
<keyword evidence="16" id="KW-1185">Reference proteome</keyword>
<evidence type="ECO:0000256" key="11">
    <source>
        <dbReference type="SAM" id="Phobius"/>
    </source>
</evidence>
<evidence type="ECO:0000256" key="3">
    <source>
        <dbReference type="ARBA" id="ARBA00022801"/>
    </source>
</evidence>
<dbReference type="SUPFAM" id="SSF54897">
    <property type="entry name" value="Protease propeptides/inhibitors"/>
    <property type="match status" value="1"/>
</dbReference>
<dbReference type="OrthoDB" id="409122at2759"/>
<keyword evidence="11" id="KW-1133">Transmembrane helix</keyword>
<accession>A0A485LG53</accession>
<dbReference type="InterPro" id="IPR015366">
    <property type="entry name" value="S53_propep"/>
</dbReference>
<dbReference type="SUPFAM" id="SSF52743">
    <property type="entry name" value="Subtilisin-like"/>
    <property type="match status" value="1"/>
</dbReference>
<keyword evidence="6" id="KW-0865">Zymogen</keyword>
<reference evidence="14" key="2">
    <citation type="submission" date="2019-06" db="EMBL/GenBank/DDBJ databases">
        <title>Genomics analysis of Aphanomyces spp. identifies a new class of oomycete effector associated with host adaptation.</title>
        <authorList>
            <person name="Gaulin E."/>
        </authorList>
    </citation>
    <scope>NUCLEOTIDE SEQUENCE</scope>
    <source>
        <strain evidence="14">CBS 578.67</strain>
    </source>
</reference>
<dbReference type="EMBL" id="VJMH01006900">
    <property type="protein sequence ID" value="KAF0687563.1"/>
    <property type="molecule type" value="Genomic_DNA"/>
</dbReference>
<dbReference type="GO" id="GO:0008240">
    <property type="term" value="F:tripeptidyl-peptidase activity"/>
    <property type="evidence" value="ECO:0007669"/>
    <property type="project" value="TreeGrafter"/>
</dbReference>
<keyword evidence="11" id="KW-0472">Membrane</keyword>
<comment type="catalytic activity">
    <reaction evidence="7">
        <text>Hydrolysis of proteins with broad specificity for peptide bonds, and a preference for a large uncharged residue in P1. Hydrolyzes peptide amides.</text>
        <dbReference type="EC" id="3.4.21.62"/>
    </reaction>
</comment>
<evidence type="ECO:0000259" key="13">
    <source>
        <dbReference type="PROSITE" id="PS51695"/>
    </source>
</evidence>
<keyword evidence="1 9" id="KW-0645">Protease</keyword>
<evidence type="ECO:0000256" key="7">
    <source>
        <dbReference type="ARBA" id="ARBA00023529"/>
    </source>
</evidence>
<keyword evidence="2 9" id="KW-0479">Metal-binding</keyword>
<dbReference type="PANTHER" id="PTHR14218">
    <property type="entry name" value="PROTEASE S8 TRIPEPTIDYL PEPTIDASE I CLN2"/>
    <property type="match status" value="1"/>
</dbReference>
<dbReference type="CDD" id="cd11377">
    <property type="entry name" value="Pro-peptidase_S53"/>
    <property type="match status" value="1"/>
</dbReference>
<feature type="active site" description="Charge relay system" evidence="9">
    <location>
        <position position="287"/>
    </location>
</feature>
<dbReference type="EMBL" id="CAADRA010006926">
    <property type="protein sequence ID" value="VFT97362.1"/>
    <property type="molecule type" value="Genomic_DNA"/>
</dbReference>
<dbReference type="PANTHER" id="PTHR14218:SF15">
    <property type="entry name" value="TRIPEPTIDYL-PEPTIDASE 1"/>
    <property type="match status" value="1"/>
</dbReference>
<evidence type="ECO:0000313" key="15">
    <source>
        <dbReference type="EMBL" id="VFT97362.1"/>
    </source>
</evidence>
<evidence type="ECO:0000256" key="4">
    <source>
        <dbReference type="ARBA" id="ARBA00022825"/>
    </source>
</evidence>
<dbReference type="CDD" id="cd04056">
    <property type="entry name" value="Peptidases_S53"/>
    <property type="match status" value="1"/>
</dbReference>
<dbReference type="Proteomes" id="UP000332933">
    <property type="component" value="Unassembled WGS sequence"/>
</dbReference>
<dbReference type="Pfam" id="PF09286">
    <property type="entry name" value="Pro-kuma_activ"/>
    <property type="match status" value="1"/>
</dbReference>
<dbReference type="PROSITE" id="PS51695">
    <property type="entry name" value="SEDOLISIN"/>
    <property type="match status" value="1"/>
</dbReference>
<evidence type="ECO:0000256" key="2">
    <source>
        <dbReference type="ARBA" id="ARBA00022723"/>
    </source>
</evidence>
<feature type="signal peptide" evidence="12">
    <location>
        <begin position="1"/>
        <end position="22"/>
    </location>
</feature>
<keyword evidence="12" id="KW-0732">Signal</keyword>
<dbReference type="SMART" id="SM00944">
    <property type="entry name" value="Pro-kuma_activ"/>
    <property type="match status" value="1"/>
</dbReference>
<name>A0A485LG53_9STRA</name>
<sequence length="720" mass="78470">MLAPSPLLPAVLLLAAIVASSADGDHRKLEAFVAHPNLWTKGQRALADDSFDLAIGLHAEIPRALEDKFWAISDPTHALYGKHLSQEEADALTKPNTRALNDMKRWLTGHGIAEYSFSAATNRMKACLETPELSSLTRGELGPRVCALARMREGARRRMLRASRSLQIPASLIDHVSYINLNSQPIGRSLKEKRHHQAGSGDKSKTDPVRMGSGISPEYLREWYGVPRQTSPNETNAQGVPEFYDEAWSDADLTQFYKQYMGGERVPTLVTHHVPDRDDAPYKSSGEASLDLQYITALSPRTTTYVWSQIGTNPTSPIDEPFVEWADEILKMNRPPYVVSISYSDDEEHIFNASEAYARSFDPLLMKLGTRGVSVFMSSGDDGVAGQRPGLLKFDTNDKTAWCKQHGPQWPTSSPYLTSVGATMLAKPADVSDPFFYSADEVVCSSALGSSITSGGGFSNKYARPAYQDDAVQAYLSTRNLPPSTFFNASGRAYPDVTAFGNSFLVVVKGVTSLISGTSASSPVFASMITLVNDMRLNAGKPPLGFVNPALYKIQAMYPHAFNDIVVGTNAASMGIGKPVCEDSFHAERGWDAVSGLGSPNFQVLSQLLFDIEEVLKGQHVAGLPLMGGTQVDFGISTTTILAVSISALVVAVLTVCGVICYVRRNTKTIKSYQEIDGDKADTPKYPTPTQKDSSAIFTIDDHDEDEEAEVELTEVKLDR</sequence>
<evidence type="ECO:0000256" key="5">
    <source>
        <dbReference type="ARBA" id="ARBA00022837"/>
    </source>
</evidence>
<evidence type="ECO:0000313" key="16">
    <source>
        <dbReference type="Proteomes" id="UP000332933"/>
    </source>
</evidence>
<proteinExistence type="predicted"/>
<dbReference type="EC" id="3.4.21.62" evidence="8"/>
<evidence type="ECO:0000256" key="8">
    <source>
        <dbReference type="ARBA" id="ARBA00023619"/>
    </source>
</evidence>
<evidence type="ECO:0000256" key="1">
    <source>
        <dbReference type="ARBA" id="ARBA00022670"/>
    </source>
</evidence>
<gene>
    <name evidence="15" type="primary">Aste57867_20682</name>
    <name evidence="14" type="ORF">As57867_020614</name>
    <name evidence="15" type="ORF">ASTE57867_20682</name>
</gene>
<feature type="domain" description="Peptidase S53" evidence="13">
    <location>
        <begin position="214"/>
        <end position="612"/>
    </location>
</feature>
<dbReference type="InterPro" id="IPR030400">
    <property type="entry name" value="Sedolisin_dom"/>
</dbReference>
<feature type="binding site" evidence="9">
    <location>
        <position position="564"/>
    </location>
    <ligand>
        <name>Ca(2+)</name>
        <dbReference type="ChEBI" id="CHEBI:29108"/>
    </ligand>
</feature>
<comment type="cofactor">
    <cofactor evidence="9">
        <name>Ca(2+)</name>
        <dbReference type="ChEBI" id="CHEBI:29108"/>
    </cofactor>
    <text evidence="9">Binds 1 Ca(2+) ion per subunit.</text>
</comment>
<organism evidence="15 16">
    <name type="scientific">Aphanomyces stellatus</name>
    <dbReference type="NCBI Taxonomy" id="120398"/>
    <lineage>
        <taxon>Eukaryota</taxon>
        <taxon>Sar</taxon>
        <taxon>Stramenopiles</taxon>
        <taxon>Oomycota</taxon>
        <taxon>Saprolegniomycetes</taxon>
        <taxon>Saprolegniales</taxon>
        <taxon>Verrucalvaceae</taxon>
        <taxon>Aphanomyces</taxon>
    </lineage>
</organism>
<dbReference type="Gene3D" id="3.40.50.200">
    <property type="entry name" value="Peptidase S8/S53 domain"/>
    <property type="match status" value="1"/>
</dbReference>
<keyword evidence="4 9" id="KW-0720">Serine protease</keyword>
<dbReference type="GO" id="GO:0004252">
    <property type="term" value="F:serine-type endopeptidase activity"/>
    <property type="evidence" value="ECO:0007669"/>
    <property type="project" value="UniProtKB-UniRule"/>
</dbReference>
<dbReference type="GO" id="GO:0006508">
    <property type="term" value="P:proteolysis"/>
    <property type="evidence" value="ECO:0007669"/>
    <property type="project" value="UniProtKB-KW"/>
</dbReference>
<dbReference type="InterPro" id="IPR036852">
    <property type="entry name" value="Peptidase_S8/S53_dom_sf"/>
</dbReference>
<feature type="binding site" evidence="9">
    <location>
        <position position="590"/>
    </location>
    <ligand>
        <name>Ca(2+)</name>
        <dbReference type="ChEBI" id="CHEBI:29108"/>
    </ligand>
</feature>
<dbReference type="AlphaFoldDB" id="A0A485LG53"/>
<keyword evidence="5 9" id="KW-0106">Calcium</keyword>
<evidence type="ECO:0000256" key="10">
    <source>
        <dbReference type="SAM" id="MobiDB-lite"/>
    </source>
</evidence>